<reference evidence="2 4" key="1">
    <citation type="journal article" date="2012" name="Nature">
        <title>Algal genomes reveal evolutionary mosaicism and the fate of nucleomorphs.</title>
        <authorList>
            <consortium name="DOE Joint Genome Institute"/>
            <person name="Curtis B.A."/>
            <person name="Tanifuji G."/>
            <person name="Burki F."/>
            <person name="Gruber A."/>
            <person name="Irimia M."/>
            <person name="Maruyama S."/>
            <person name="Arias M.C."/>
            <person name="Ball S.G."/>
            <person name="Gile G.H."/>
            <person name="Hirakawa Y."/>
            <person name="Hopkins J.F."/>
            <person name="Kuo A."/>
            <person name="Rensing S.A."/>
            <person name="Schmutz J."/>
            <person name="Symeonidi A."/>
            <person name="Elias M."/>
            <person name="Eveleigh R.J."/>
            <person name="Herman E.K."/>
            <person name="Klute M.J."/>
            <person name="Nakayama T."/>
            <person name="Obornik M."/>
            <person name="Reyes-Prieto A."/>
            <person name="Armbrust E.V."/>
            <person name="Aves S.J."/>
            <person name="Beiko R.G."/>
            <person name="Coutinho P."/>
            <person name="Dacks J.B."/>
            <person name="Durnford D.G."/>
            <person name="Fast N.M."/>
            <person name="Green B.R."/>
            <person name="Grisdale C.J."/>
            <person name="Hempel F."/>
            <person name="Henrissat B."/>
            <person name="Hoppner M.P."/>
            <person name="Ishida K."/>
            <person name="Kim E."/>
            <person name="Koreny L."/>
            <person name="Kroth P.G."/>
            <person name="Liu Y."/>
            <person name="Malik S.B."/>
            <person name="Maier U.G."/>
            <person name="McRose D."/>
            <person name="Mock T."/>
            <person name="Neilson J.A."/>
            <person name="Onodera N.T."/>
            <person name="Poole A.M."/>
            <person name="Pritham E.J."/>
            <person name="Richards T.A."/>
            <person name="Rocap G."/>
            <person name="Roy S.W."/>
            <person name="Sarai C."/>
            <person name="Schaack S."/>
            <person name="Shirato S."/>
            <person name="Slamovits C.H."/>
            <person name="Spencer D.F."/>
            <person name="Suzuki S."/>
            <person name="Worden A.Z."/>
            <person name="Zauner S."/>
            <person name="Barry K."/>
            <person name="Bell C."/>
            <person name="Bharti A.K."/>
            <person name="Crow J.A."/>
            <person name="Grimwood J."/>
            <person name="Kramer R."/>
            <person name="Lindquist E."/>
            <person name="Lucas S."/>
            <person name="Salamov A."/>
            <person name="McFadden G.I."/>
            <person name="Lane C.E."/>
            <person name="Keeling P.J."/>
            <person name="Gray M.W."/>
            <person name="Grigoriev I.V."/>
            <person name="Archibald J.M."/>
        </authorList>
    </citation>
    <scope>NUCLEOTIDE SEQUENCE</scope>
    <source>
        <strain evidence="2 4">CCMP2712</strain>
    </source>
</reference>
<evidence type="ECO:0000256" key="1">
    <source>
        <dbReference type="SAM" id="MobiDB-lite"/>
    </source>
</evidence>
<reference evidence="4" key="2">
    <citation type="submission" date="2012-11" db="EMBL/GenBank/DDBJ databases">
        <authorList>
            <person name="Kuo A."/>
            <person name="Curtis B.A."/>
            <person name="Tanifuji G."/>
            <person name="Burki F."/>
            <person name="Gruber A."/>
            <person name="Irimia M."/>
            <person name="Maruyama S."/>
            <person name="Arias M.C."/>
            <person name="Ball S.G."/>
            <person name="Gile G.H."/>
            <person name="Hirakawa Y."/>
            <person name="Hopkins J.F."/>
            <person name="Rensing S.A."/>
            <person name="Schmutz J."/>
            <person name="Symeonidi A."/>
            <person name="Elias M."/>
            <person name="Eveleigh R.J."/>
            <person name="Herman E.K."/>
            <person name="Klute M.J."/>
            <person name="Nakayama T."/>
            <person name="Obornik M."/>
            <person name="Reyes-Prieto A."/>
            <person name="Armbrust E.V."/>
            <person name="Aves S.J."/>
            <person name="Beiko R.G."/>
            <person name="Coutinho P."/>
            <person name="Dacks J.B."/>
            <person name="Durnford D.G."/>
            <person name="Fast N.M."/>
            <person name="Green B.R."/>
            <person name="Grisdale C."/>
            <person name="Hempe F."/>
            <person name="Henrissat B."/>
            <person name="Hoppner M.P."/>
            <person name="Ishida K.-I."/>
            <person name="Kim E."/>
            <person name="Koreny L."/>
            <person name="Kroth P.G."/>
            <person name="Liu Y."/>
            <person name="Malik S.-B."/>
            <person name="Maier U.G."/>
            <person name="McRose D."/>
            <person name="Mock T."/>
            <person name="Neilson J.A."/>
            <person name="Onodera N.T."/>
            <person name="Poole A.M."/>
            <person name="Pritham E.J."/>
            <person name="Richards T.A."/>
            <person name="Rocap G."/>
            <person name="Roy S.W."/>
            <person name="Sarai C."/>
            <person name="Schaack S."/>
            <person name="Shirato S."/>
            <person name="Slamovits C.H."/>
            <person name="Spencer D.F."/>
            <person name="Suzuki S."/>
            <person name="Worden A.Z."/>
            <person name="Zauner S."/>
            <person name="Barry K."/>
            <person name="Bell C."/>
            <person name="Bharti A.K."/>
            <person name="Crow J.A."/>
            <person name="Grimwood J."/>
            <person name="Kramer R."/>
            <person name="Lindquist E."/>
            <person name="Lucas S."/>
            <person name="Salamov A."/>
            <person name="McFadden G.I."/>
            <person name="Lane C.E."/>
            <person name="Keeling P.J."/>
            <person name="Gray M.W."/>
            <person name="Grigoriev I.V."/>
            <person name="Archibald J.M."/>
        </authorList>
    </citation>
    <scope>NUCLEOTIDE SEQUENCE</scope>
    <source>
        <strain evidence="4">CCMP2712</strain>
    </source>
</reference>
<dbReference type="KEGG" id="gtt:GUITHDRAFT_122946"/>
<dbReference type="Proteomes" id="UP000011087">
    <property type="component" value="Unassembled WGS sequence"/>
</dbReference>
<evidence type="ECO:0000313" key="3">
    <source>
        <dbReference type="EnsemblProtists" id="EKX30842"/>
    </source>
</evidence>
<protein>
    <submittedName>
        <fullName evidence="2 3">Uncharacterized protein</fullName>
    </submittedName>
</protein>
<name>L1I467_GUITC</name>
<evidence type="ECO:0000313" key="2">
    <source>
        <dbReference type="EMBL" id="EKX30842.1"/>
    </source>
</evidence>
<feature type="region of interest" description="Disordered" evidence="1">
    <location>
        <begin position="45"/>
        <end position="81"/>
    </location>
</feature>
<organism evidence="2">
    <name type="scientific">Guillardia theta (strain CCMP2712)</name>
    <name type="common">Cryptophyte</name>
    <dbReference type="NCBI Taxonomy" id="905079"/>
    <lineage>
        <taxon>Eukaryota</taxon>
        <taxon>Cryptophyceae</taxon>
        <taxon>Pyrenomonadales</taxon>
        <taxon>Geminigeraceae</taxon>
        <taxon>Guillardia</taxon>
    </lineage>
</organism>
<proteinExistence type="predicted"/>
<dbReference type="HOGENOM" id="CLU_092234_0_0_1"/>
<reference evidence="3" key="3">
    <citation type="submission" date="2015-06" db="UniProtKB">
        <authorList>
            <consortium name="EnsemblProtists"/>
        </authorList>
    </citation>
    <scope>IDENTIFICATION</scope>
</reference>
<accession>L1I467</accession>
<dbReference type="RefSeq" id="XP_005817822.1">
    <property type="nucleotide sequence ID" value="XM_005817765.1"/>
</dbReference>
<dbReference type="PaxDb" id="55529-EKX30842"/>
<dbReference type="AlphaFoldDB" id="L1I467"/>
<dbReference type="GeneID" id="17287562"/>
<dbReference type="Gene3D" id="1.10.10.60">
    <property type="entry name" value="Homeodomain-like"/>
    <property type="match status" value="1"/>
</dbReference>
<dbReference type="EnsemblProtists" id="EKX30842">
    <property type="protein sequence ID" value="EKX30842"/>
    <property type="gene ID" value="GUITHDRAFT_122946"/>
</dbReference>
<sequence length="264" mass="28655">MLPCCLPRAPSSSELAAAMLPEPEDDDLLRLSYHRWPLDAWDLIGTPSESEEAPHTPSSPASSGPEASSLSLRWSDKEWGGGGEEFESCCWLEPLEPSAAEPDRGGGAEEAPGLVAALTDLDGLVGPRKRRAWTEEERGAHSKACHGKSKLSLMQKLEIIELYETTTWMSQTEIAAIFGRSRSAISKILRPESVRKLKQATAQRGGGSSVAAALGPAWACKMSLQREIQGVGRSIVSMLHAHDGHVLCVGEYHDTRSFEVKEVR</sequence>
<dbReference type="EMBL" id="JH993509">
    <property type="protein sequence ID" value="EKX30842.1"/>
    <property type="molecule type" value="Genomic_DNA"/>
</dbReference>
<feature type="compositionally biased region" description="Low complexity" evidence="1">
    <location>
        <begin position="58"/>
        <end position="72"/>
    </location>
</feature>
<keyword evidence="4" id="KW-1185">Reference proteome</keyword>
<gene>
    <name evidence="2" type="ORF">GUITHDRAFT_122946</name>
</gene>
<evidence type="ECO:0000313" key="4">
    <source>
        <dbReference type="Proteomes" id="UP000011087"/>
    </source>
</evidence>